<dbReference type="RefSeq" id="WP_276656358.1">
    <property type="nucleotide sequence ID" value="NZ_SSFD01000014.1"/>
</dbReference>
<comment type="caution">
    <text evidence="2">The sequence shown here is derived from an EMBL/GenBank/DDBJ whole genome shotgun (WGS) entry which is preliminary data.</text>
</comment>
<dbReference type="AlphaFoldDB" id="A0A5C7T941"/>
<name>A0A5C7T941_THASP</name>
<dbReference type="CDD" id="cd00371">
    <property type="entry name" value="HMA"/>
    <property type="match status" value="1"/>
</dbReference>
<feature type="transmembrane region" description="Helical" evidence="1">
    <location>
        <begin position="121"/>
        <end position="139"/>
    </location>
</feature>
<reference evidence="2 3" key="1">
    <citation type="submission" date="2018-09" db="EMBL/GenBank/DDBJ databases">
        <title>Metagenome Assembled Genomes from an Advanced Water Purification Facility.</title>
        <authorList>
            <person name="Stamps B.W."/>
            <person name="Spear J.R."/>
        </authorList>
    </citation>
    <scope>NUCLEOTIDE SEQUENCE [LARGE SCALE GENOMIC DNA]</scope>
    <source>
        <strain evidence="2">Bin_27_1</strain>
    </source>
</reference>
<dbReference type="GO" id="GO:0046872">
    <property type="term" value="F:metal ion binding"/>
    <property type="evidence" value="ECO:0007669"/>
    <property type="project" value="InterPro"/>
</dbReference>
<evidence type="ECO:0000313" key="3">
    <source>
        <dbReference type="Proteomes" id="UP000321192"/>
    </source>
</evidence>
<evidence type="ECO:0000256" key="1">
    <source>
        <dbReference type="SAM" id="Phobius"/>
    </source>
</evidence>
<dbReference type="InterPro" id="IPR036163">
    <property type="entry name" value="HMA_dom_sf"/>
</dbReference>
<dbReference type="Proteomes" id="UP000321192">
    <property type="component" value="Unassembled WGS sequence"/>
</dbReference>
<dbReference type="Pfam" id="PF19991">
    <property type="entry name" value="HMA_2"/>
    <property type="match status" value="1"/>
</dbReference>
<keyword evidence="1" id="KW-1133">Transmembrane helix</keyword>
<feature type="transmembrane region" description="Helical" evidence="1">
    <location>
        <begin position="98"/>
        <end position="115"/>
    </location>
</feature>
<organism evidence="2 3">
    <name type="scientific">Thauera aminoaromatica</name>
    <dbReference type="NCBI Taxonomy" id="164330"/>
    <lineage>
        <taxon>Bacteria</taxon>
        <taxon>Pseudomonadati</taxon>
        <taxon>Pseudomonadota</taxon>
        <taxon>Betaproteobacteria</taxon>
        <taxon>Rhodocyclales</taxon>
        <taxon>Zoogloeaceae</taxon>
        <taxon>Thauera</taxon>
    </lineage>
</organism>
<sequence>MTKALTRIASSSPGRIRIRDLALRNRSRMEAVEQALQAIKGIHGVTTNAAAGSVVLHYDPTSIAPIELEHRIDAIVDAALAAPGKPGRHTLRRHANRAAKLGMLGSLSASLALAAAGNKRWHAVTGGVFLACLGVHVGLHRKAVFR</sequence>
<dbReference type="InterPro" id="IPR006121">
    <property type="entry name" value="HMA_dom"/>
</dbReference>
<keyword evidence="1" id="KW-0812">Transmembrane</keyword>
<dbReference type="EMBL" id="SSFD01000014">
    <property type="protein sequence ID" value="TXH92202.1"/>
    <property type="molecule type" value="Genomic_DNA"/>
</dbReference>
<evidence type="ECO:0000313" key="2">
    <source>
        <dbReference type="EMBL" id="TXH92202.1"/>
    </source>
</evidence>
<keyword evidence="1" id="KW-0472">Membrane</keyword>
<proteinExistence type="predicted"/>
<accession>A0A5C7T941</accession>
<protein>
    <submittedName>
        <fullName evidence="2">Cation transporter</fullName>
    </submittedName>
</protein>
<dbReference type="Gene3D" id="3.30.70.100">
    <property type="match status" value="1"/>
</dbReference>
<dbReference type="SUPFAM" id="SSF55008">
    <property type="entry name" value="HMA, heavy metal-associated domain"/>
    <property type="match status" value="1"/>
</dbReference>
<gene>
    <name evidence="2" type="ORF">E6Q80_00900</name>
</gene>